<sequence length="453" mass="48678">MRRLRRCLDLLPVLLALAAGLSSSGAQPLITGYWTDWSAADFPPEAIDMKRYDIINFSFGLPTASFDIAFNSAASTDLLRRLVAAADAAKTNTRIVLSIGGWLSSQYFSAAVATDASRLLFAQNIFKVLQQYRLDGADLDWEYPGSAGAGNPFSPSDAANFQIFLTTLRQTLGSNAIITVTGSFEPWDGADGQPMTDVSPAAAAVDAVTIMAYDVHQGGVGVNSPLADLCGNSTQPRDNAASGVKQWVSAGMPREKLLLGVPAYGYIMASTLTTLPQRRREGEYDLPRRAHPRHDQFRPQANSLADPEGDSSSSSALPQPHPHPEQNERHETYAAAGFAPSRRTQQIKRQTADSGGQINFNSLVQQNILVFSAPEGGFVAAPQSGYTKYWDTCSDTPYLANGQRLITYDDPRSLRDKAAFALQAGLAGVGVWSMDADTPDGALLTALQQGLGR</sequence>
<feature type="domain" description="GH18" evidence="3">
    <location>
        <begin position="28"/>
        <end position="453"/>
    </location>
</feature>
<evidence type="ECO:0000256" key="2">
    <source>
        <dbReference type="SAM" id="SignalP"/>
    </source>
</evidence>
<protein>
    <recommendedName>
        <fullName evidence="3">GH18 domain-containing protein</fullName>
    </recommendedName>
</protein>
<dbReference type="InterPro" id="IPR050314">
    <property type="entry name" value="Glycosyl_Hydrlase_18"/>
</dbReference>
<proteinExistence type="predicted"/>
<dbReference type="EMBL" id="JAPDMQ010000584">
    <property type="protein sequence ID" value="KAK0522475.1"/>
    <property type="molecule type" value="Genomic_DNA"/>
</dbReference>
<gene>
    <name evidence="4" type="ORF">OC842_006455</name>
</gene>
<dbReference type="GO" id="GO:0008061">
    <property type="term" value="F:chitin binding"/>
    <property type="evidence" value="ECO:0007669"/>
    <property type="project" value="InterPro"/>
</dbReference>
<comment type="caution">
    <text evidence="4">The sequence shown here is derived from an EMBL/GenBank/DDBJ whole genome shotgun (WGS) entry which is preliminary data.</text>
</comment>
<feature type="compositionally biased region" description="Basic and acidic residues" evidence="1">
    <location>
        <begin position="286"/>
        <end position="297"/>
    </location>
</feature>
<dbReference type="GO" id="GO:0005975">
    <property type="term" value="P:carbohydrate metabolic process"/>
    <property type="evidence" value="ECO:0007669"/>
    <property type="project" value="InterPro"/>
</dbReference>
<dbReference type="SUPFAM" id="SSF51445">
    <property type="entry name" value="(Trans)glycosidases"/>
    <property type="match status" value="1"/>
</dbReference>
<dbReference type="SMART" id="SM00636">
    <property type="entry name" value="Glyco_18"/>
    <property type="match status" value="1"/>
</dbReference>
<evidence type="ECO:0000313" key="5">
    <source>
        <dbReference type="Proteomes" id="UP001176521"/>
    </source>
</evidence>
<dbReference type="GO" id="GO:0005576">
    <property type="term" value="C:extracellular region"/>
    <property type="evidence" value="ECO:0007669"/>
    <property type="project" value="TreeGrafter"/>
</dbReference>
<dbReference type="AlphaFoldDB" id="A0AAN6G5Y4"/>
<keyword evidence="5" id="KW-1185">Reference proteome</keyword>
<reference evidence="4" key="1">
    <citation type="journal article" date="2023" name="PhytoFront">
        <title>Draft Genome Resources of Seven Strains of Tilletia horrida, Causal Agent of Kernel Smut of Rice.</title>
        <authorList>
            <person name="Khanal S."/>
            <person name="Antony Babu S."/>
            <person name="Zhou X.G."/>
        </authorList>
    </citation>
    <scope>NUCLEOTIDE SEQUENCE</scope>
    <source>
        <strain evidence="4">TX3</strain>
    </source>
</reference>
<dbReference type="PROSITE" id="PS51910">
    <property type="entry name" value="GH18_2"/>
    <property type="match status" value="1"/>
</dbReference>
<feature type="chain" id="PRO_5043014022" description="GH18 domain-containing protein" evidence="2">
    <location>
        <begin position="27"/>
        <end position="453"/>
    </location>
</feature>
<dbReference type="InterPro" id="IPR001223">
    <property type="entry name" value="Glyco_hydro18_cat"/>
</dbReference>
<accession>A0AAN6G5Y4</accession>
<evidence type="ECO:0000313" key="4">
    <source>
        <dbReference type="EMBL" id="KAK0522475.1"/>
    </source>
</evidence>
<dbReference type="InterPro" id="IPR017853">
    <property type="entry name" value="GH"/>
</dbReference>
<dbReference type="GO" id="GO:0004568">
    <property type="term" value="F:chitinase activity"/>
    <property type="evidence" value="ECO:0007669"/>
    <property type="project" value="TreeGrafter"/>
</dbReference>
<dbReference type="PANTHER" id="PTHR11177">
    <property type="entry name" value="CHITINASE"/>
    <property type="match status" value="1"/>
</dbReference>
<name>A0AAN6G5Y4_9BASI</name>
<dbReference type="PANTHER" id="PTHR11177:SF317">
    <property type="entry name" value="CHITINASE 12-RELATED"/>
    <property type="match status" value="1"/>
</dbReference>
<dbReference type="Pfam" id="PF00704">
    <property type="entry name" value="Glyco_hydro_18"/>
    <property type="match status" value="1"/>
</dbReference>
<feature type="region of interest" description="Disordered" evidence="1">
    <location>
        <begin position="286"/>
        <end position="329"/>
    </location>
</feature>
<keyword evidence="2" id="KW-0732">Signal</keyword>
<dbReference type="InterPro" id="IPR011583">
    <property type="entry name" value="Chitinase_II/V-like_cat"/>
</dbReference>
<feature type="signal peptide" evidence="2">
    <location>
        <begin position="1"/>
        <end position="26"/>
    </location>
</feature>
<organism evidence="4 5">
    <name type="scientific">Tilletia horrida</name>
    <dbReference type="NCBI Taxonomy" id="155126"/>
    <lineage>
        <taxon>Eukaryota</taxon>
        <taxon>Fungi</taxon>
        <taxon>Dikarya</taxon>
        <taxon>Basidiomycota</taxon>
        <taxon>Ustilaginomycotina</taxon>
        <taxon>Exobasidiomycetes</taxon>
        <taxon>Tilletiales</taxon>
        <taxon>Tilletiaceae</taxon>
        <taxon>Tilletia</taxon>
    </lineage>
</organism>
<dbReference type="Gene3D" id="3.20.20.80">
    <property type="entry name" value="Glycosidases"/>
    <property type="match status" value="2"/>
</dbReference>
<evidence type="ECO:0000256" key="1">
    <source>
        <dbReference type="SAM" id="MobiDB-lite"/>
    </source>
</evidence>
<evidence type="ECO:0000259" key="3">
    <source>
        <dbReference type="PROSITE" id="PS51910"/>
    </source>
</evidence>
<dbReference type="Proteomes" id="UP001176521">
    <property type="component" value="Unassembled WGS sequence"/>
</dbReference>
<dbReference type="GO" id="GO:0006032">
    <property type="term" value="P:chitin catabolic process"/>
    <property type="evidence" value="ECO:0007669"/>
    <property type="project" value="TreeGrafter"/>
</dbReference>